<reference evidence="2 3" key="1">
    <citation type="journal article" date="2016" name="Genome Announc.">
        <title>First Complete Genome Sequence of a Subdivision 6 Acidobacterium Strain.</title>
        <authorList>
            <person name="Huang S."/>
            <person name="Vieira S."/>
            <person name="Bunk B."/>
            <person name="Riedel T."/>
            <person name="Sproer C."/>
            <person name="Overmann J."/>
        </authorList>
    </citation>
    <scope>NUCLEOTIDE SEQUENCE [LARGE SCALE GENOMIC DNA]</scope>
    <source>
        <strain evidence="3">DSM 100886 HEG_-6_39</strain>
    </source>
</reference>
<evidence type="ECO:0000313" key="2">
    <source>
        <dbReference type="EMBL" id="AMY07013.1"/>
    </source>
</evidence>
<dbReference type="AlphaFoldDB" id="A0A143PFG5"/>
<dbReference type="EMBL" id="CP015136">
    <property type="protein sequence ID" value="AMY07013.1"/>
    <property type="molecule type" value="Genomic_DNA"/>
</dbReference>
<accession>A0A143PFG5</accession>
<dbReference type="OrthoDB" id="9806565at2"/>
<keyword evidence="2" id="KW-0560">Oxidoreductase</keyword>
<proteinExistence type="predicted"/>
<feature type="domain" description="FAD-binding" evidence="1">
    <location>
        <begin position="5"/>
        <end position="300"/>
    </location>
</feature>
<keyword evidence="2" id="KW-0503">Monooxygenase</keyword>
<name>A0A143PFG5_LUTPR</name>
<dbReference type="Pfam" id="PF01494">
    <property type="entry name" value="FAD_binding_3"/>
    <property type="match status" value="1"/>
</dbReference>
<dbReference type="Proteomes" id="UP000076079">
    <property type="component" value="Chromosome"/>
</dbReference>
<dbReference type="GO" id="GO:0004497">
    <property type="term" value="F:monooxygenase activity"/>
    <property type="evidence" value="ECO:0007669"/>
    <property type="project" value="UniProtKB-KW"/>
</dbReference>
<reference evidence="3" key="2">
    <citation type="submission" date="2016-04" db="EMBL/GenBank/DDBJ databases">
        <title>First Complete Genome Sequence of a Subdivision 6 Acidobacterium.</title>
        <authorList>
            <person name="Huang S."/>
            <person name="Vieira S."/>
            <person name="Bunk B."/>
            <person name="Riedel T."/>
            <person name="Sproeer C."/>
            <person name="Overmann J."/>
        </authorList>
    </citation>
    <scope>NUCLEOTIDE SEQUENCE [LARGE SCALE GENOMIC DNA]</scope>
    <source>
        <strain evidence="3">DSM 100886 HEG_-6_39</strain>
    </source>
</reference>
<sequence length="358" mass="38432">MQRSVDACVVGAGVAGAATALRLARGGMRVTLIEAHAPARASGDTAEVLPPAAVHALAALGVDDVWTLGGTCRGVLSRWRGDQAGFTDYELLGCTPARAVTRGTVARCLTKQAMRAGVNVITTGLVSGERARDRWSLIAGQHTERERISCRHVIDATGRSGRPIAALPVRYHHDRAVCLSTRHAGPLLDPTILLVDRSTHGWWYAIGAGEGATDVAFVTDADLLPRARQRATWLADEYREATLITQHLENSPDFGALTSRDARSGHRAAAAGEGWLAVGDAALSWDPLSGHGMRFALEGAERAAEAVLAGHDERTYAGYAQWYDDAVVDYGRARTAMYGAATTSARGSEFWRRRYRHV</sequence>
<evidence type="ECO:0000313" key="3">
    <source>
        <dbReference type="Proteomes" id="UP000076079"/>
    </source>
</evidence>
<dbReference type="STRING" id="1855912.LuPra_00177"/>
<dbReference type="PANTHER" id="PTHR43747:SF1">
    <property type="entry name" value="SLR1998 PROTEIN"/>
    <property type="match status" value="1"/>
</dbReference>
<dbReference type="KEGG" id="abac:LuPra_00177"/>
<dbReference type="InterPro" id="IPR036188">
    <property type="entry name" value="FAD/NAD-bd_sf"/>
</dbReference>
<protein>
    <submittedName>
        <fullName evidence="2">Putative monooxygenase</fullName>
    </submittedName>
</protein>
<evidence type="ECO:0000259" key="1">
    <source>
        <dbReference type="Pfam" id="PF01494"/>
    </source>
</evidence>
<dbReference type="GO" id="GO:0071949">
    <property type="term" value="F:FAD binding"/>
    <property type="evidence" value="ECO:0007669"/>
    <property type="project" value="InterPro"/>
</dbReference>
<dbReference type="InterPro" id="IPR050816">
    <property type="entry name" value="Flavin-dep_Halogenase_NPB"/>
</dbReference>
<keyword evidence="3" id="KW-1185">Reference proteome</keyword>
<dbReference type="RefSeq" id="WP_157898588.1">
    <property type="nucleotide sequence ID" value="NZ_CP015136.1"/>
</dbReference>
<organism evidence="2 3">
    <name type="scientific">Luteitalea pratensis</name>
    <dbReference type="NCBI Taxonomy" id="1855912"/>
    <lineage>
        <taxon>Bacteria</taxon>
        <taxon>Pseudomonadati</taxon>
        <taxon>Acidobacteriota</taxon>
        <taxon>Vicinamibacteria</taxon>
        <taxon>Vicinamibacterales</taxon>
        <taxon>Vicinamibacteraceae</taxon>
        <taxon>Luteitalea</taxon>
    </lineage>
</organism>
<dbReference type="Gene3D" id="3.30.9.100">
    <property type="match status" value="1"/>
</dbReference>
<dbReference type="Gene3D" id="3.50.50.60">
    <property type="entry name" value="FAD/NAD(P)-binding domain"/>
    <property type="match status" value="1"/>
</dbReference>
<dbReference type="InterPro" id="IPR002938">
    <property type="entry name" value="FAD-bd"/>
</dbReference>
<dbReference type="SUPFAM" id="SSF51905">
    <property type="entry name" value="FAD/NAD(P)-binding domain"/>
    <property type="match status" value="1"/>
</dbReference>
<dbReference type="PATRIC" id="fig|1813736.3.peg.188"/>
<dbReference type="PANTHER" id="PTHR43747">
    <property type="entry name" value="FAD-BINDING PROTEIN"/>
    <property type="match status" value="1"/>
</dbReference>
<gene>
    <name evidence="2" type="ORF">LuPra_00177</name>
</gene>